<proteinExistence type="predicted"/>
<keyword evidence="2" id="KW-0442">Lipid degradation</keyword>
<feature type="domain" description="PNPLA" evidence="3">
    <location>
        <begin position="311"/>
        <end position="516"/>
    </location>
</feature>
<dbReference type="AlphaFoldDB" id="A0A378JMX0"/>
<dbReference type="PANTHER" id="PTHR46394:SF1">
    <property type="entry name" value="PNPLA DOMAIN-CONTAINING PROTEIN"/>
    <property type="match status" value="1"/>
</dbReference>
<dbReference type="GO" id="GO:0016042">
    <property type="term" value="P:lipid catabolic process"/>
    <property type="evidence" value="ECO:0007669"/>
    <property type="project" value="UniProtKB-UniRule"/>
</dbReference>
<evidence type="ECO:0000313" key="5">
    <source>
        <dbReference type="Proteomes" id="UP000254794"/>
    </source>
</evidence>
<dbReference type="Pfam" id="PF01734">
    <property type="entry name" value="Patatin"/>
    <property type="match status" value="1"/>
</dbReference>
<accession>A0A378JMX0</accession>
<dbReference type="CDD" id="cd07207">
    <property type="entry name" value="Pat_ExoU_VipD_like"/>
    <property type="match status" value="1"/>
</dbReference>
<organism evidence="4 5">
    <name type="scientific">Legionella busanensis</name>
    <dbReference type="NCBI Taxonomy" id="190655"/>
    <lineage>
        <taxon>Bacteria</taxon>
        <taxon>Pseudomonadati</taxon>
        <taxon>Pseudomonadota</taxon>
        <taxon>Gammaproteobacteria</taxon>
        <taxon>Legionellales</taxon>
        <taxon>Legionellaceae</taxon>
        <taxon>Legionella</taxon>
    </lineage>
</organism>
<dbReference type="SUPFAM" id="SSF52151">
    <property type="entry name" value="FabD/lysophospholipase-like"/>
    <property type="match status" value="1"/>
</dbReference>
<dbReference type="EMBL" id="UGOD01000001">
    <property type="protein sequence ID" value="STX51360.1"/>
    <property type="molecule type" value="Genomic_DNA"/>
</dbReference>
<keyword evidence="2 4" id="KW-0378">Hydrolase</keyword>
<gene>
    <name evidence="4" type="primary">rssA</name>
    <name evidence="4" type="ORF">NCTC13316_01455</name>
</gene>
<dbReference type="Gene3D" id="3.40.1090.10">
    <property type="entry name" value="Cytosolic phospholipase A2 catalytic domain"/>
    <property type="match status" value="2"/>
</dbReference>
<dbReference type="NCBIfam" id="NF043045">
    <property type="entry name" value="T4SS_VpdC"/>
    <property type="match status" value="1"/>
</dbReference>
<name>A0A378JMX0_9GAMM</name>
<sequence length="901" mass="103988">MRQGKVLDELLSQNDQGIPNSILLKKYLLCVYYGWFRINGLSPDKQLSLSDYLFDDERLVFDFTHLSKPAREDFLNWFLSAHLMNAQRTFLAGAKTNDYRGYTAEVGINWWGRVTNLLFYRKKAYKWHLEKSKLAQAHQLNSIEITEGENGLLIGLNLSKAKETGNKYHLDNDNQEKPLRNTKRVFLNDALVKQLISTDLKEHDYASMTLKSHPFSTYVNSPAQRIQAMLEYRQVQGLISTLPWFIRFWRWLKSHFINTSPIENKVTQPQPERKNFTKHQLLTKKDTVQVYRRPDTGEILIIEKRPDLDTGVYCGGGVRFFGHIGAYKAFEDAKIKYKKFAGSSAGAIMATLCYLGFSSKEIFEFFKNFRQEHFVFYDIDRYGISDKRALKAALDFMILKKVNEIIKQYNLDQTNEGREFLAAQIFKNGKITFESLKNLKKAYPDCSLGEELIVTATNIEKRETRYFSSSLTPTVEISEACAISASFPVIFKPTIFEGEKYNDGGILNNLPMEVFYDDYSTFLESPYNNSLSLIAFQFDNGQERGIVDNFFTQVYRENFILNWVYGLLTGVKDPVSAWERERIKLRNYGNQVVLISSADVGSTQFNLDAQGQAKLFKSGYEAAKNYINTRYSQDDLNSPAVNEEYLFSTFTNIYEAMYYACYRGHKDWFEYFANLCLSEGAEESDINQLRNRYFIKKDNKADKDEEDVIVEKVDASIEIKDLSINRILFTAIYPIFLKLPSNFINNAFDLKLFKWARHSFSTIEPLECLTYLQKLQGETHLLMNIFIHLLSDFKAAIIDIETLCRRLGIFESLLSAEDKLYDPSFYGSWHSMSSQLQHILHDFEKIEWPTLVDFCSSVKTVEKSSPLPATIAANEPLNDAGTASLSPIDDQSMSMVRQSIH</sequence>
<dbReference type="InterPro" id="IPR002641">
    <property type="entry name" value="PNPLA_dom"/>
</dbReference>
<comment type="caution">
    <text evidence="2">Lacks conserved residue(s) required for the propagation of feature annotation.</text>
</comment>
<dbReference type="RefSeq" id="WP_115331001.1">
    <property type="nucleotide sequence ID" value="NZ_CAAAHP010000001.1"/>
</dbReference>
<dbReference type="InterPro" id="IPR052580">
    <property type="entry name" value="Lipid_Hydrolase"/>
</dbReference>
<protein>
    <submittedName>
        <fullName evidence="4">Esterase of the alpha-beta hydrolase superfamily</fullName>
    </submittedName>
</protein>
<evidence type="ECO:0000256" key="1">
    <source>
        <dbReference type="ARBA" id="ARBA00023098"/>
    </source>
</evidence>
<dbReference type="GO" id="GO:0016787">
    <property type="term" value="F:hydrolase activity"/>
    <property type="evidence" value="ECO:0007669"/>
    <property type="project" value="UniProtKB-UniRule"/>
</dbReference>
<evidence type="ECO:0000256" key="2">
    <source>
        <dbReference type="PROSITE-ProRule" id="PRU01161"/>
    </source>
</evidence>
<dbReference type="OrthoDB" id="5650221at2"/>
<dbReference type="PROSITE" id="PS51635">
    <property type="entry name" value="PNPLA"/>
    <property type="match status" value="1"/>
</dbReference>
<dbReference type="InterPro" id="IPR016035">
    <property type="entry name" value="Acyl_Trfase/lysoPLipase"/>
</dbReference>
<feature type="short sequence motif" description="DGA/G" evidence="2">
    <location>
        <begin position="503"/>
        <end position="505"/>
    </location>
</feature>
<dbReference type="Proteomes" id="UP000254794">
    <property type="component" value="Unassembled WGS sequence"/>
</dbReference>
<evidence type="ECO:0000259" key="3">
    <source>
        <dbReference type="PROSITE" id="PS51635"/>
    </source>
</evidence>
<reference evidence="4 5" key="1">
    <citation type="submission" date="2018-06" db="EMBL/GenBank/DDBJ databases">
        <authorList>
            <consortium name="Pathogen Informatics"/>
            <person name="Doyle S."/>
        </authorList>
    </citation>
    <scope>NUCLEOTIDE SEQUENCE [LARGE SCALE GENOMIC DNA]</scope>
    <source>
        <strain evidence="4 5">NCTC13316</strain>
    </source>
</reference>
<feature type="active site" description="Nucleophile" evidence="2">
    <location>
        <position position="344"/>
    </location>
</feature>
<keyword evidence="5" id="KW-1185">Reference proteome</keyword>
<feature type="active site" description="Proton acceptor" evidence="2">
    <location>
        <position position="503"/>
    </location>
</feature>
<dbReference type="InterPro" id="IPR049988">
    <property type="entry name" value="T4SS_VpdC"/>
</dbReference>
<evidence type="ECO:0000313" key="4">
    <source>
        <dbReference type="EMBL" id="STX51360.1"/>
    </source>
</evidence>
<feature type="short sequence motif" description="GXSXG" evidence="2">
    <location>
        <begin position="342"/>
        <end position="346"/>
    </location>
</feature>
<dbReference type="PANTHER" id="PTHR46394">
    <property type="entry name" value="ANNEXIN"/>
    <property type="match status" value="1"/>
</dbReference>
<keyword evidence="1 2" id="KW-0443">Lipid metabolism</keyword>